<comment type="caution">
    <text evidence="8">Lacks conserved residue(s) required for the propagation of feature annotation.</text>
</comment>
<dbReference type="InterPro" id="IPR035911">
    <property type="entry name" value="MurE/MurF_N"/>
</dbReference>
<feature type="binding site" evidence="8">
    <location>
        <begin position="111"/>
        <end position="117"/>
    </location>
    <ligand>
        <name>ATP</name>
        <dbReference type="ChEBI" id="CHEBI:30616"/>
    </ligand>
</feature>
<dbReference type="Gene3D" id="3.40.1390.10">
    <property type="entry name" value="MurE/MurF, N-terminal domain"/>
    <property type="match status" value="1"/>
</dbReference>
<dbReference type="GO" id="GO:0016881">
    <property type="term" value="F:acid-amino acid ligase activity"/>
    <property type="evidence" value="ECO:0007669"/>
    <property type="project" value="UniProtKB-UniRule"/>
</dbReference>
<evidence type="ECO:0000256" key="6">
    <source>
        <dbReference type="ARBA" id="ARBA00023306"/>
    </source>
</evidence>
<gene>
    <name evidence="8" type="primary">murE</name>
    <name evidence="13" type="ORF">KCX74_14895</name>
</gene>
<dbReference type="Gene3D" id="3.90.190.20">
    <property type="entry name" value="Mur ligase, C-terminal domain"/>
    <property type="match status" value="1"/>
</dbReference>
<dbReference type="SUPFAM" id="SSF53244">
    <property type="entry name" value="MurD-like peptide ligases, peptide-binding domain"/>
    <property type="match status" value="1"/>
</dbReference>
<dbReference type="GO" id="GO:0008360">
    <property type="term" value="P:regulation of cell shape"/>
    <property type="evidence" value="ECO:0007669"/>
    <property type="project" value="UniProtKB-KW"/>
</dbReference>
<dbReference type="GO" id="GO:0071555">
    <property type="term" value="P:cell wall organization"/>
    <property type="evidence" value="ECO:0007669"/>
    <property type="project" value="UniProtKB-KW"/>
</dbReference>
<dbReference type="GO" id="GO:0051301">
    <property type="term" value="P:cell division"/>
    <property type="evidence" value="ECO:0007669"/>
    <property type="project" value="UniProtKB-KW"/>
</dbReference>
<keyword evidence="8 13" id="KW-0436">Ligase</keyword>
<feature type="binding site" evidence="8">
    <location>
        <position position="180"/>
    </location>
    <ligand>
        <name>UDP-N-acetyl-alpha-D-muramoyl-L-alanyl-D-glutamate</name>
        <dbReference type="ChEBI" id="CHEBI:83900"/>
    </ligand>
</feature>
<comment type="cofactor">
    <cofactor evidence="8">
        <name>Mg(2+)</name>
        <dbReference type="ChEBI" id="CHEBI:18420"/>
    </cofactor>
</comment>
<keyword evidence="8" id="KW-0460">Magnesium</keyword>
<comment type="subcellular location">
    <subcellularLocation>
        <location evidence="8 9">Cytoplasm</location>
    </subcellularLocation>
</comment>
<comment type="PTM">
    <text evidence="8">Carboxylation is probably crucial for Mg(2+) binding and, consequently, for the gamma-phosphate positioning of ATP.</text>
</comment>
<dbReference type="AlphaFoldDB" id="A0A941DXV4"/>
<dbReference type="InterPro" id="IPR000713">
    <property type="entry name" value="Mur_ligase_N"/>
</dbReference>
<keyword evidence="8" id="KW-0963">Cytoplasm</keyword>
<feature type="binding site" evidence="8">
    <location>
        <position position="30"/>
    </location>
    <ligand>
        <name>UDP-N-acetyl-alpha-D-muramoyl-L-alanyl-D-glutamate</name>
        <dbReference type="ChEBI" id="CHEBI:83900"/>
    </ligand>
</feature>
<evidence type="ECO:0000259" key="10">
    <source>
        <dbReference type="Pfam" id="PF01225"/>
    </source>
</evidence>
<evidence type="ECO:0000256" key="3">
    <source>
        <dbReference type="ARBA" id="ARBA00022618"/>
    </source>
</evidence>
<dbReference type="GO" id="GO:0009252">
    <property type="term" value="P:peptidoglycan biosynthetic process"/>
    <property type="evidence" value="ECO:0007669"/>
    <property type="project" value="UniProtKB-UniRule"/>
</dbReference>
<dbReference type="GO" id="GO:0005737">
    <property type="term" value="C:cytoplasm"/>
    <property type="evidence" value="ECO:0007669"/>
    <property type="project" value="UniProtKB-SubCell"/>
</dbReference>
<evidence type="ECO:0000256" key="7">
    <source>
        <dbReference type="ARBA" id="ARBA00023316"/>
    </source>
</evidence>
<keyword evidence="6 8" id="KW-0131">Cell cycle</keyword>
<comment type="similarity">
    <text evidence="2 8">Belongs to the MurCDEF family. MurE subfamily.</text>
</comment>
<dbReference type="InterPro" id="IPR013221">
    <property type="entry name" value="Mur_ligase_cen"/>
</dbReference>
<dbReference type="EC" id="6.3.2.-" evidence="8"/>
<feature type="modified residue" description="N6-carboxylysine" evidence="8">
    <location>
        <position position="220"/>
    </location>
</feature>
<feature type="domain" description="Mur ligase N-terminal catalytic" evidence="10">
    <location>
        <begin position="23"/>
        <end position="97"/>
    </location>
</feature>
<comment type="caution">
    <text evidence="13">The sequence shown here is derived from an EMBL/GenBank/DDBJ whole genome shotgun (WGS) entry which is preliminary data.</text>
</comment>
<dbReference type="InterPro" id="IPR036565">
    <property type="entry name" value="Mur-like_cat_sf"/>
</dbReference>
<evidence type="ECO:0000256" key="9">
    <source>
        <dbReference type="RuleBase" id="RU004135"/>
    </source>
</evidence>
<evidence type="ECO:0000259" key="11">
    <source>
        <dbReference type="Pfam" id="PF02875"/>
    </source>
</evidence>
<accession>A0A941DXV4</accession>
<dbReference type="InterPro" id="IPR005761">
    <property type="entry name" value="UDP-N-AcMur-Glu-dNH2Pim_ligase"/>
</dbReference>
<organism evidence="13 14">
    <name type="scientific">Virgibacillus salarius</name>
    <dbReference type="NCBI Taxonomy" id="447199"/>
    <lineage>
        <taxon>Bacteria</taxon>
        <taxon>Bacillati</taxon>
        <taxon>Bacillota</taxon>
        <taxon>Bacilli</taxon>
        <taxon>Bacillales</taxon>
        <taxon>Bacillaceae</taxon>
        <taxon>Virgibacillus</taxon>
    </lineage>
</organism>
<evidence type="ECO:0000256" key="1">
    <source>
        <dbReference type="ARBA" id="ARBA00004752"/>
    </source>
</evidence>
<dbReference type="Pfam" id="PF08245">
    <property type="entry name" value="Mur_ligase_M"/>
    <property type="match status" value="1"/>
</dbReference>
<protein>
    <recommendedName>
        <fullName evidence="8">UDP-N-acetylmuramyl-tripeptide synthetase</fullName>
        <ecNumber evidence="8">6.3.2.-</ecNumber>
    </recommendedName>
    <alternativeName>
        <fullName evidence="8">UDP-MurNAc-tripeptide synthetase</fullName>
    </alternativeName>
</protein>
<dbReference type="PANTHER" id="PTHR23135:SF4">
    <property type="entry name" value="UDP-N-ACETYLMURAMOYL-L-ALANYL-D-GLUTAMATE--2,6-DIAMINOPIMELATE LIGASE MURE HOMOLOG, CHLOROPLASTIC"/>
    <property type="match status" value="1"/>
</dbReference>
<dbReference type="Pfam" id="PF01225">
    <property type="entry name" value="Mur_ligase"/>
    <property type="match status" value="1"/>
</dbReference>
<proteinExistence type="inferred from homology"/>
<evidence type="ECO:0000256" key="4">
    <source>
        <dbReference type="ARBA" id="ARBA00022960"/>
    </source>
</evidence>
<dbReference type="EMBL" id="JAGSOT010000050">
    <property type="protein sequence ID" value="MBR7797322.1"/>
    <property type="molecule type" value="Genomic_DNA"/>
</dbReference>
<name>A0A941DXV4_9BACI</name>
<reference evidence="13" key="1">
    <citation type="submission" date="2021-04" db="EMBL/GenBank/DDBJ databases">
        <title>Isolation and polyphasic classification of algal microorganism.</title>
        <authorList>
            <person name="Wang S."/>
        </authorList>
    </citation>
    <scope>NUCLEOTIDE SEQUENCE</scope>
    <source>
        <strain evidence="13">720a</strain>
    </source>
</reference>
<keyword evidence="4 8" id="KW-0133">Cell shape</keyword>
<comment type="function">
    <text evidence="8">Catalyzes the addition of an amino acid to the nucleotide precursor UDP-N-acetylmuramoyl-L-alanyl-D-glutamate (UMAG) in the biosynthesis of bacterial cell-wall peptidoglycan.</text>
</comment>
<evidence type="ECO:0000313" key="13">
    <source>
        <dbReference type="EMBL" id="MBR7797322.1"/>
    </source>
</evidence>
<comment type="pathway">
    <text evidence="1 8 9">Cell wall biogenesis; peptidoglycan biosynthesis.</text>
</comment>
<keyword evidence="5 8" id="KW-0573">Peptidoglycan synthesis</keyword>
<evidence type="ECO:0000256" key="2">
    <source>
        <dbReference type="ARBA" id="ARBA00005898"/>
    </source>
</evidence>
<dbReference type="Pfam" id="PF02875">
    <property type="entry name" value="Mur_ligase_C"/>
    <property type="match status" value="1"/>
</dbReference>
<feature type="binding site" evidence="8">
    <location>
        <begin position="153"/>
        <end position="154"/>
    </location>
    <ligand>
        <name>UDP-N-acetyl-alpha-D-muramoyl-L-alanyl-D-glutamate</name>
        <dbReference type="ChEBI" id="CHEBI:83900"/>
    </ligand>
</feature>
<dbReference type="RefSeq" id="WP_166530692.1">
    <property type="nucleotide sequence ID" value="NZ_JAGSOT010000050.1"/>
</dbReference>
<feature type="binding site" evidence="8">
    <location>
        <position position="186"/>
    </location>
    <ligand>
        <name>UDP-N-acetyl-alpha-D-muramoyl-L-alanyl-D-glutamate</name>
        <dbReference type="ChEBI" id="CHEBI:83900"/>
    </ligand>
</feature>
<sequence length="491" mass="54967">MKTTELLECLKIKQVIGHLPNQIKSIHHDSRNVQNKSLFVCISGFTVDGHDYYRDALKKGARVIVANRSLTIDLEKNALIIVPDTIKALAKLANTFYHFPSNKLNIFGVTGTNGKTTVTSLIHDMLRKLNQKTAVAGTNGMLINKHYFQTANTTCDVLTNQQLLHRAYQEGVDHVIMEVSSQGLSQGRLSGINFDVAVFTNLSQDHLDYHHTMENYGYAKGILFAQLGNDMTSPKYAVLNCDDPWWKTYNYFTSAEAITYSIYTDAIFRATNINYHTDTTEFTLQSPEGKHLIQSNLLGEFNVYNTLAALASLYVKGYSITTLVPLLRGMSTIKGRMERINVEAPVTIYIDYAHTPDAIEKCVHAVRSSKNSEQQLIMVVGTGGERDKEKRPLMGEKASQADTVILTINDPRNEDSNKILTDMEKGMLHNNYSLIPDRKQAIKQAIQLSKPGDIIVIAGKGRENYQIIGDKKYPHSDASLAIEQVKITYPD</sequence>
<feature type="domain" description="Mur ligase central" evidence="12">
    <location>
        <begin position="109"/>
        <end position="312"/>
    </location>
</feature>
<dbReference type="Gene3D" id="3.40.1190.10">
    <property type="entry name" value="Mur-like, catalytic domain"/>
    <property type="match status" value="1"/>
</dbReference>
<keyword evidence="3 8" id="KW-0132">Cell division</keyword>
<dbReference type="PANTHER" id="PTHR23135">
    <property type="entry name" value="MUR LIGASE FAMILY MEMBER"/>
    <property type="match status" value="1"/>
</dbReference>
<keyword evidence="8" id="KW-0067">ATP-binding</keyword>
<feature type="binding site" evidence="8">
    <location>
        <position position="152"/>
    </location>
    <ligand>
        <name>UDP-N-acetyl-alpha-D-muramoyl-L-alanyl-D-glutamate</name>
        <dbReference type="ChEBI" id="CHEBI:83900"/>
    </ligand>
</feature>
<dbReference type="NCBIfam" id="TIGR01085">
    <property type="entry name" value="murE"/>
    <property type="match status" value="1"/>
</dbReference>
<evidence type="ECO:0000256" key="8">
    <source>
        <dbReference type="HAMAP-Rule" id="MF_00208"/>
    </source>
</evidence>
<dbReference type="InterPro" id="IPR004101">
    <property type="entry name" value="Mur_ligase_C"/>
</dbReference>
<dbReference type="GO" id="GO:0005524">
    <property type="term" value="F:ATP binding"/>
    <property type="evidence" value="ECO:0007669"/>
    <property type="project" value="UniProtKB-UniRule"/>
</dbReference>
<dbReference type="NCBIfam" id="NF001126">
    <property type="entry name" value="PRK00139.1-4"/>
    <property type="match status" value="1"/>
</dbReference>
<keyword evidence="14" id="KW-1185">Reference proteome</keyword>
<dbReference type="Proteomes" id="UP000675284">
    <property type="component" value="Unassembled WGS sequence"/>
</dbReference>
<evidence type="ECO:0000259" key="12">
    <source>
        <dbReference type="Pfam" id="PF08245"/>
    </source>
</evidence>
<dbReference type="InterPro" id="IPR036615">
    <property type="entry name" value="Mur_ligase_C_dom_sf"/>
</dbReference>
<dbReference type="SUPFAM" id="SSF63418">
    <property type="entry name" value="MurE/MurF N-terminal domain"/>
    <property type="match status" value="1"/>
</dbReference>
<dbReference type="HAMAP" id="MF_00208">
    <property type="entry name" value="MurE"/>
    <property type="match status" value="1"/>
</dbReference>
<evidence type="ECO:0000256" key="5">
    <source>
        <dbReference type="ARBA" id="ARBA00022984"/>
    </source>
</evidence>
<keyword evidence="7 8" id="KW-0961">Cell wall biogenesis/degradation</keyword>
<keyword evidence="8" id="KW-0547">Nucleotide-binding</keyword>
<feature type="binding site" evidence="8">
    <location>
        <position position="188"/>
    </location>
    <ligand>
        <name>UDP-N-acetyl-alpha-D-muramoyl-L-alanyl-D-glutamate</name>
        <dbReference type="ChEBI" id="CHEBI:83900"/>
    </ligand>
</feature>
<feature type="domain" description="Mur ligase C-terminal" evidence="11">
    <location>
        <begin position="335"/>
        <end position="461"/>
    </location>
</feature>
<dbReference type="SUPFAM" id="SSF53623">
    <property type="entry name" value="MurD-like peptide ligases, catalytic domain"/>
    <property type="match status" value="1"/>
</dbReference>
<dbReference type="GO" id="GO:0000287">
    <property type="term" value="F:magnesium ion binding"/>
    <property type="evidence" value="ECO:0007669"/>
    <property type="project" value="UniProtKB-UniRule"/>
</dbReference>
<evidence type="ECO:0000313" key="14">
    <source>
        <dbReference type="Proteomes" id="UP000675284"/>
    </source>
</evidence>